<accession>A0A426XUS5</accession>
<protein>
    <submittedName>
        <fullName evidence="2">Uncharacterized protein</fullName>
    </submittedName>
</protein>
<dbReference type="AlphaFoldDB" id="A0A426XUS5"/>
<feature type="region of interest" description="Disordered" evidence="1">
    <location>
        <begin position="52"/>
        <end position="145"/>
    </location>
</feature>
<evidence type="ECO:0000313" key="3">
    <source>
        <dbReference type="Proteomes" id="UP000287651"/>
    </source>
</evidence>
<organism evidence="2 3">
    <name type="scientific">Ensete ventricosum</name>
    <name type="common">Abyssinian banana</name>
    <name type="synonym">Musa ensete</name>
    <dbReference type="NCBI Taxonomy" id="4639"/>
    <lineage>
        <taxon>Eukaryota</taxon>
        <taxon>Viridiplantae</taxon>
        <taxon>Streptophyta</taxon>
        <taxon>Embryophyta</taxon>
        <taxon>Tracheophyta</taxon>
        <taxon>Spermatophyta</taxon>
        <taxon>Magnoliopsida</taxon>
        <taxon>Liliopsida</taxon>
        <taxon>Zingiberales</taxon>
        <taxon>Musaceae</taxon>
        <taxon>Ensete</taxon>
    </lineage>
</organism>
<reference evidence="2 3" key="1">
    <citation type="journal article" date="2014" name="Agronomy (Basel)">
        <title>A Draft Genome Sequence for Ensete ventricosum, the Drought-Tolerant Tree Against Hunger.</title>
        <authorList>
            <person name="Harrison J."/>
            <person name="Moore K.A."/>
            <person name="Paszkiewicz K."/>
            <person name="Jones T."/>
            <person name="Grant M."/>
            <person name="Ambacheew D."/>
            <person name="Muzemil S."/>
            <person name="Studholme D.J."/>
        </authorList>
    </citation>
    <scope>NUCLEOTIDE SEQUENCE [LARGE SCALE GENOMIC DNA]</scope>
</reference>
<gene>
    <name evidence="2" type="ORF">B296_00050585</name>
</gene>
<feature type="compositionally biased region" description="Low complexity" evidence="1">
    <location>
        <begin position="93"/>
        <end position="106"/>
    </location>
</feature>
<proteinExistence type="predicted"/>
<dbReference type="EMBL" id="AMZH03017284">
    <property type="protein sequence ID" value="RRT43239.1"/>
    <property type="molecule type" value="Genomic_DNA"/>
</dbReference>
<evidence type="ECO:0000256" key="1">
    <source>
        <dbReference type="SAM" id="MobiDB-lite"/>
    </source>
</evidence>
<dbReference type="Proteomes" id="UP000287651">
    <property type="component" value="Unassembled WGS sequence"/>
</dbReference>
<evidence type="ECO:0000313" key="2">
    <source>
        <dbReference type="EMBL" id="RRT43239.1"/>
    </source>
</evidence>
<comment type="caution">
    <text evidence="2">The sequence shown here is derived from an EMBL/GenBank/DDBJ whole genome shotgun (WGS) entry which is preliminary data.</text>
</comment>
<name>A0A426XUS5_ENSVE</name>
<sequence length="145" mass="16309">MRALVQKRLLFSVEVFRECLPKLHLGFEAGSAGGCIKPSRNTALINANEVIAHSKRRSRNPSRLMAERKRRRKRLIEQESRNAKQNRRRPHLSCTAAATSADSSSCEPQNRSLVTLNEEHDAGTHRLNPESKKKSSYPGGHKIVS</sequence>
<feature type="compositionally biased region" description="Basic and acidic residues" evidence="1">
    <location>
        <begin position="117"/>
        <end position="133"/>
    </location>
</feature>